<evidence type="ECO:0000256" key="1">
    <source>
        <dbReference type="ARBA" id="ARBA00022741"/>
    </source>
</evidence>
<dbReference type="InterPro" id="IPR016155">
    <property type="entry name" value="Mopterin_synth/thiamin_S_b"/>
</dbReference>
<proteinExistence type="inferred from homology"/>
<evidence type="ECO:0000313" key="5">
    <source>
        <dbReference type="Proteomes" id="UP001199816"/>
    </source>
</evidence>
<evidence type="ECO:0000256" key="3">
    <source>
        <dbReference type="ARBA" id="ARBA00024247"/>
    </source>
</evidence>
<dbReference type="CDD" id="cd00754">
    <property type="entry name" value="Ubl_MoaD"/>
    <property type="match status" value="1"/>
</dbReference>
<dbReference type="Gene3D" id="3.10.20.30">
    <property type="match status" value="1"/>
</dbReference>
<dbReference type="EMBL" id="JAJNEC010000003">
    <property type="protein sequence ID" value="MCD2421414.1"/>
    <property type="molecule type" value="Genomic_DNA"/>
</dbReference>
<protein>
    <recommendedName>
        <fullName evidence="3">Molybdopterin synthase sulfur carrier subunit</fullName>
    </recommendedName>
</protein>
<organism evidence="4 5">
    <name type="scientific">Niabella pedocola</name>
    <dbReference type="NCBI Taxonomy" id="1752077"/>
    <lineage>
        <taxon>Bacteria</taxon>
        <taxon>Pseudomonadati</taxon>
        <taxon>Bacteroidota</taxon>
        <taxon>Chitinophagia</taxon>
        <taxon>Chitinophagales</taxon>
        <taxon>Chitinophagaceae</taxon>
        <taxon>Niabella</taxon>
    </lineage>
</organism>
<dbReference type="InterPro" id="IPR003749">
    <property type="entry name" value="ThiS/MoaD-like"/>
</dbReference>
<dbReference type="PANTHER" id="PTHR33359:SF1">
    <property type="entry name" value="MOLYBDOPTERIN SYNTHASE SULFUR CARRIER SUBUNIT"/>
    <property type="match status" value="1"/>
</dbReference>
<evidence type="ECO:0000313" key="4">
    <source>
        <dbReference type="EMBL" id="MCD2421414.1"/>
    </source>
</evidence>
<dbReference type="PANTHER" id="PTHR33359">
    <property type="entry name" value="MOLYBDOPTERIN SYNTHASE SULFUR CARRIER SUBUNIT"/>
    <property type="match status" value="1"/>
</dbReference>
<sequence length="80" mass="8651">MKIRILAFGVVKEFMNSSSLEMDVQEAITVAALKAEFEALYPEIKKLKTYLVAVNDTYAGDDETVDANAEVAIIPPVSGG</sequence>
<evidence type="ECO:0000256" key="2">
    <source>
        <dbReference type="ARBA" id="ARBA00024200"/>
    </source>
</evidence>
<dbReference type="RefSeq" id="WP_231002320.1">
    <property type="nucleotide sequence ID" value="NZ_JAJNEC010000003.1"/>
</dbReference>
<keyword evidence="5" id="KW-1185">Reference proteome</keyword>
<dbReference type="Proteomes" id="UP001199816">
    <property type="component" value="Unassembled WGS sequence"/>
</dbReference>
<dbReference type="InterPro" id="IPR044672">
    <property type="entry name" value="MOCS2A"/>
</dbReference>
<dbReference type="Pfam" id="PF02597">
    <property type="entry name" value="ThiS"/>
    <property type="match status" value="1"/>
</dbReference>
<dbReference type="InterPro" id="IPR012675">
    <property type="entry name" value="Beta-grasp_dom_sf"/>
</dbReference>
<accession>A0ABS8PKZ2</accession>
<comment type="caution">
    <text evidence="4">The sequence shown here is derived from an EMBL/GenBank/DDBJ whole genome shotgun (WGS) entry which is preliminary data.</text>
</comment>
<keyword evidence="1" id="KW-0547">Nucleotide-binding</keyword>
<reference evidence="4 5" key="1">
    <citation type="submission" date="2021-11" db="EMBL/GenBank/DDBJ databases">
        <title>Genomic of Niabella pedocola.</title>
        <authorList>
            <person name="Wu T."/>
        </authorList>
    </citation>
    <scope>NUCLEOTIDE SEQUENCE [LARGE SCALE GENOMIC DNA]</scope>
    <source>
        <strain evidence="4 5">JCM 31011</strain>
    </source>
</reference>
<comment type="similarity">
    <text evidence="2">Belongs to the MoaD family.</text>
</comment>
<dbReference type="SUPFAM" id="SSF54285">
    <property type="entry name" value="MoaD/ThiS"/>
    <property type="match status" value="1"/>
</dbReference>
<name>A0ABS8PKZ2_9BACT</name>
<gene>
    <name evidence="4" type="ORF">LQ567_01475</name>
</gene>